<dbReference type="Gene3D" id="2.30.110.10">
    <property type="entry name" value="Electron Transport, Fmn-binding Protein, Chain A"/>
    <property type="match status" value="1"/>
</dbReference>
<keyword evidence="2" id="KW-1185">Reference proteome</keyword>
<dbReference type="Proteomes" id="UP000325295">
    <property type="component" value="Chromosome"/>
</dbReference>
<evidence type="ECO:0000313" key="2">
    <source>
        <dbReference type="Proteomes" id="UP000325295"/>
    </source>
</evidence>
<dbReference type="AlphaFoldDB" id="A0A5P1X0Y8"/>
<dbReference type="KEGG" id="lnn:F0161_00825"/>
<dbReference type="OrthoDB" id="595289at2"/>
<organism evidence="1 2">
    <name type="scientific">Paucilactobacillus nenjiangensis</name>
    <dbReference type="NCBI Taxonomy" id="1296540"/>
    <lineage>
        <taxon>Bacteria</taxon>
        <taxon>Bacillati</taxon>
        <taxon>Bacillota</taxon>
        <taxon>Bacilli</taxon>
        <taxon>Lactobacillales</taxon>
        <taxon>Lactobacillaceae</taxon>
        <taxon>Paucilactobacillus</taxon>
    </lineage>
</organism>
<protein>
    <submittedName>
        <fullName evidence="1">Pyridoxamine 5'-phosphate oxidase family protein</fullName>
    </submittedName>
</protein>
<evidence type="ECO:0000313" key="1">
    <source>
        <dbReference type="EMBL" id="QER66554.1"/>
    </source>
</evidence>
<reference evidence="1 2" key="1">
    <citation type="submission" date="2019-09" db="EMBL/GenBank/DDBJ databases">
        <title>Complete Genome Sequence of Lactobacillus nenjiangensis SH-Y15, isolated from sauerkraut.</title>
        <authorList>
            <person name="Yang H."/>
        </authorList>
    </citation>
    <scope>NUCLEOTIDE SEQUENCE [LARGE SCALE GENOMIC DNA]</scope>
    <source>
        <strain evidence="1 2">SH-Y15</strain>
    </source>
</reference>
<name>A0A5P1X0Y8_9LACO</name>
<sequence length="123" mass="13644">MNEKFLEVMNHEGPATIITINGNPASVVSTWMSYIKIDQENELLYIPAAGMHSIENDFSSDNTVLVTTGTKEVEGTNGPGAGFYISGKGTFLEDGEEYLKMKKAFPWIRKVLNVNIDTIEQKI</sequence>
<proteinExistence type="predicted"/>
<gene>
    <name evidence="1" type="ORF">F0161_00825</name>
</gene>
<dbReference type="RefSeq" id="WP_150203185.1">
    <property type="nucleotide sequence ID" value="NZ_CP043939.1"/>
</dbReference>
<accession>A0A5P1X0Y8</accession>
<dbReference type="SUPFAM" id="SSF50475">
    <property type="entry name" value="FMN-binding split barrel"/>
    <property type="match status" value="1"/>
</dbReference>
<dbReference type="InterPro" id="IPR012349">
    <property type="entry name" value="Split_barrel_FMN-bd"/>
</dbReference>
<dbReference type="EMBL" id="CP043939">
    <property type="protein sequence ID" value="QER66554.1"/>
    <property type="molecule type" value="Genomic_DNA"/>
</dbReference>